<dbReference type="PANTHER" id="PTHR47371:SF3">
    <property type="entry name" value="PHOSPHOGLYCEROL TRANSFERASE I"/>
    <property type="match status" value="1"/>
</dbReference>
<accession>A0A3E5HHT6</accession>
<comment type="pathway">
    <text evidence="2">Cell wall biogenesis; lipoteichoic acid biosynthesis.</text>
</comment>
<feature type="domain" description="Sulfatase N-terminal" evidence="9">
    <location>
        <begin position="485"/>
        <end position="786"/>
    </location>
</feature>
<dbReference type="Proteomes" id="UP000261031">
    <property type="component" value="Unassembled WGS sequence"/>
</dbReference>
<evidence type="ECO:0000313" key="10">
    <source>
        <dbReference type="EMBL" id="RGP01373.1"/>
    </source>
</evidence>
<feature type="region of interest" description="Disordered" evidence="7">
    <location>
        <begin position="29"/>
        <end position="48"/>
    </location>
</feature>
<dbReference type="InterPro" id="IPR050448">
    <property type="entry name" value="OpgB/LTA_synthase_biosynth"/>
</dbReference>
<dbReference type="EMBL" id="QSWD01000007">
    <property type="protein sequence ID" value="RGP01373.1"/>
    <property type="molecule type" value="Genomic_DNA"/>
</dbReference>
<dbReference type="PANTHER" id="PTHR47371">
    <property type="entry name" value="LIPOTEICHOIC ACID SYNTHASE"/>
    <property type="match status" value="1"/>
</dbReference>
<evidence type="ECO:0000256" key="3">
    <source>
        <dbReference type="ARBA" id="ARBA00022475"/>
    </source>
</evidence>
<dbReference type="GO" id="GO:0005886">
    <property type="term" value="C:plasma membrane"/>
    <property type="evidence" value="ECO:0007669"/>
    <property type="project" value="UniProtKB-SubCell"/>
</dbReference>
<feature type="transmembrane region" description="Helical" evidence="8">
    <location>
        <begin position="197"/>
        <end position="217"/>
    </location>
</feature>
<evidence type="ECO:0000256" key="1">
    <source>
        <dbReference type="ARBA" id="ARBA00004651"/>
    </source>
</evidence>
<feature type="transmembrane region" description="Helical" evidence="8">
    <location>
        <begin position="282"/>
        <end position="301"/>
    </location>
</feature>
<dbReference type="Gene3D" id="3.40.720.10">
    <property type="entry name" value="Alkaline Phosphatase, subunit A"/>
    <property type="match status" value="1"/>
</dbReference>
<reference evidence="10 11" key="1">
    <citation type="submission" date="2018-08" db="EMBL/GenBank/DDBJ databases">
        <title>A genome reference for cultivated species of the human gut microbiota.</title>
        <authorList>
            <person name="Zou Y."/>
            <person name="Xue W."/>
            <person name="Luo G."/>
        </authorList>
    </citation>
    <scope>NUCLEOTIDE SEQUENCE [LARGE SCALE GENOMIC DNA]</scope>
    <source>
        <strain evidence="10 11">OF05-12</strain>
    </source>
</reference>
<dbReference type="Pfam" id="PF00884">
    <property type="entry name" value="Sulfatase"/>
    <property type="match status" value="1"/>
</dbReference>
<organism evidence="10 11">
    <name type="scientific">Bifidobacterium pseudocatenulatum</name>
    <dbReference type="NCBI Taxonomy" id="28026"/>
    <lineage>
        <taxon>Bacteria</taxon>
        <taxon>Bacillati</taxon>
        <taxon>Actinomycetota</taxon>
        <taxon>Actinomycetes</taxon>
        <taxon>Bifidobacteriales</taxon>
        <taxon>Bifidobacteriaceae</taxon>
        <taxon>Bifidobacterium</taxon>
    </lineage>
</organism>
<name>A0A3E5HHT6_BIFPS</name>
<keyword evidence="3" id="KW-1003">Cell membrane</keyword>
<sequence length="868" mass="96295">MPIFSPDRHAHVPSYVKLTKQPIAGETYRPLANDEDSNACAPSALSGRHGSKLYTQKSAIHAISDNTSVFIPKVDAPHLPKTTDDKSINEAINEAANNSTHSVPPSTEIQLAQASEHPLMQAIEVCKQSVHTTAKALSAAGHAVAKAAKTTCHAIHTAATAVKTAWQTFTNFKAIQLIIKFFKKAYGFWKKRHRFSFSFYAIVLVLVTAFEVVFLQWGMYCEPEYPEGSEIDDTTRVLQSVIGRTTKFVSQIWIDHQYQALLNFIVLGVIYLTLVLILNRFWVASAIFGTVMTVFAVANHIKIESRNEPVIPADLNFITGGNAGELTSFIPNSSQALVDGAVSGVICFVAICIVMQFLDGRNAVIPCHWLHPFASVKNFVGTITRILAAALSTALVFSFVWGLGADDSWATKFAHNLSDRPQPWNPITDATSNGPAINFLQLAHTKIMDKPEDYSEETMTKIAKKYSKEADSINQSRTTNLTDNTVIMVLSETFSDPTRVPGVSFAEDPMPNIRQIKSETTSGLMLSPGYGGGTANIEYQALTGLSMANYSDTLSIAYQQLVPGQKWDQSLNQLWNEKNGEDSSVAFHAYNRGMYFRDINYKKFGFSKFYATDGTPKLTDLHPIDSAWYSSDESFYSQVLKQVQSSDSNKFYQVVTIQNHMPYEEDLYTDNQFKELDTSENLQENERLNIETYTKGLNYTDQSTLDFLNQLNDINRPITVIFYGDHLPGIYSTAYSDSDNILGLHETDYFIWSNNASSAAGTKLDDASSTYTSSNYFSTQLASHLNAKVSPYLAFLTEMHQAISAMSVPSAAGGSSEEPVYLNAAGARMSEKDLSEEAKTLLHDYKLIQYDMSAGKNYLKDTNFVELQ</sequence>
<dbReference type="AlphaFoldDB" id="A0A3E5HHT6"/>
<comment type="subcellular location">
    <subcellularLocation>
        <location evidence="1">Cell membrane</location>
        <topology evidence="1">Multi-pass membrane protein</topology>
    </subcellularLocation>
</comment>
<keyword evidence="6 8" id="KW-0472">Membrane</keyword>
<comment type="caution">
    <text evidence="10">The sequence shown here is derived from an EMBL/GenBank/DDBJ whole genome shotgun (WGS) entry which is preliminary data.</text>
</comment>
<evidence type="ECO:0000259" key="9">
    <source>
        <dbReference type="Pfam" id="PF00884"/>
    </source>
</evidence>
<evidence type="ECO:0000256" key="7">
    <source>
        <dbReference type="SAM" id="MobiDB-lite"/>
    </source>
</evidence>
<evidence type="ECO:0000256" key="4">
    <source>
        <dbReference type="ARBA" id="ARBA00022692"/>
    </source>
</evidence>
<keyword evidence="4 8" id="KW-0812">Transmembrane</keyword>
<protein>
    <submittedName>
        <fullName evidence="10">Alkaline phosphatase family protein</fullName>
    </submittedName>
</protein>
<feature type="transmembrane region" description="Helical" evidence="8">
    <location>
        <begin position="336"/>
        <end position="358"/>
    </location>
</feature>
<evidence type="ECO:0000256" key="8">
    <source>
        <dbReference type="SAM" id="Phobius"/>
    </source>
</evidence>
<evidence type="ECO:0000256" key="5">
    <source>
        <dbReference type="ARBA" id="ARBA00022989"/>
    </source>
</evidence>
<dbReference type="InterPro" id="IPR017850">
    <property type="entry name" value="Alkaline_phosphatase_core_sf"/>
</dbReference>
<evidence type="ECO:0000256" key="2">
    <source>
        <dbReference type="ARBA" id="ARBA00004936"/>
    </source>
</evidence>
<dbReference type="InterPro" id="IPR000917">
    <property type="entry name" value="Sulfatase_N"/>
</dbReference>
<feature type="transmembrane region" description="Helical" evidence="8">
    <location>
        <begin position="379"/>
        <end position="403"/>
    </location>
</feature>
<evidence type="ECO:0000313" key="11">
    <source>
        <dbReference type="Proteomes" id="UP000261031"/>
    </source>
</evidence>
<keyword evidence="5 8" id="KW-1133">Transmembrane helix</keyword>
<proteinExistence type="predicted"/>
<dbReference type="CDD" id="cd16015">
    <property type="entry name" value="LTA_synthase"/>
    <property type="match status" value="1"/>
</dbReference>
<evidence type="ECO:0000256" key="6">
    <source>
        <dbReference type="ARBA" id="ARBA00023136"/>
    </source>
</evidence>
<gene>
    <name evidence="10" type="ORF">DXA79_08930</name>
</gene>
<feature type="transmembrane region" description="Helical" evidence="8">
    <location>
        <begin position="258"/>
        <end position="277"/>
    </location>
</feature>